<keyword evidence="4 6" id="KW-1133">Transmembrane helix</keyword>
<feature type="transmembrane region" description="Helical" evidence="6">
    <location>
        <begin position="12"/>
        <end position="39"/>
    </location>
</feature>
<name>A0A9D1WZJ3_9FIRM</name>
<dbReference type="InterPro" id="IPR019264">
    <property type="entry name" value="DUF2179"/>
</dbReference>
<feature type="transmembrane region" description="Helical" evidence="6">
    <location>
        <begin position="98"/>
        <end position="117"/>
    </location>
</feature>
<evidence type="ECO:0000256" key="6">
    <source>
        <dbReference type="SAM" id="Phobius"/>
    </source>
</evidence>
<evidence type="ECO:0000313" key="9">
    <source>
        <dbReference type="Proteomes" id="UP000886721"/>
    </source>
</evidence>
<feature type="domain" description="DUF2179" evidence="7">
    <location>
        <begin position="213"/>
        <end position="267"/>
    </location>
</feature>
<reference evidence="8" key="1">
    <citation type="journal article" date="2021" name="PeerJ">
        <title>Extensive microbial diversity within the chicken gut microbiome revealed by metagenomics and culture.</title>
        <authorList>
            <person name="Gilroy R."/>
            <person name="Ravi A."/>
            <person name="Getino M."/>
            <person name="Pursley I."/>
            <person name="Horton D.L."/>
            <person name="Alikhan N.F."/>
            <person name="Baker D."/>
            <person name="Gharbi K."/>
            <person name="Hall N."/>
            <person name="Watson M."/>
            <person name="Adriaenssens E.M."/>
            <person name="Foster-Nyarko E."/>
            <person name="Jarju S."/>
            <person name="Secka A."/>
            <person name="Antonio M."/>
            <person name="Oren A."/>
            <person name="Chaudhuri R.R."/>
            <person name="La Ragione R."/>
            <person name="Hildebrand F."/>
            <person name="Pallen M.J."/>
        </authorList>
    </citation>
    <scope>NUCLEOTIDE SEQUENCE</scope>
    <source>
        <strain evidence="8">CHK191-13928</strain>
    </source>
</reference>
<dbReference type="InterPro" id="IPR015867">
    <property type="entry name" value="N-reg_PII/ATP_PRibTrfase_C"/>
</dbReference>
<comment type="subcellular location">
    <subcellularLocation>
        <location evidence="1">Cell membrane</location>
        <topology evidence="1">Multi-pass membrane protein</topology>
    </subcellularLocation>
</comment>
<dbReference type="Proteomes" id="UP000886721">
    <property type="component" value="Unassembled WGS sequence"/>
</dbReference>
<evidence type="ECO:0000256" key="2">
    <source>
        <dbReference type="ARBA" id="ARBA00022475"/>
    </source>
</evidence>
<dbReference type="Pfam" id="PF10035">
    <property type="entry name" value="DUF2179"/>
    <property type="match status" value="1"/>
</dbReference>
<feature type="transmembrane region" description="Helical" evidence="6">
    <location>
        <begin position="45"/>
        <end position="63"/>
    </location>
</feature>
<organism evidence="8 9">
    <name type="scientific">Candidatus Anaerostipes excrementavium</name>
    <dbReference type="NCBI Taxonomy" id="2838463"/>
    <lineage>
        <taxon>Bacteria</taxon>
        <taxon>Bacillati</taxon>
        <taxon>Bacillota</taxon>
        <taxon>Clostridia</taxon>
        <taxon>Lachnospirales</taxon>
        <taxon>Lachnospiraceae</taxon>
        <taxon>Anaerostipes</taxon>
    </lineage>
</organism>
<dbReference type="InterPro" id="IPR051461">
    <property type="entry name" value="UPF0750_membrane"/>
</dbReference>
<gene>
    <name evidence="8" type="ORF">H9735_12140</name>
</gene>
<evidence type="ECO:0000256" key="5">
    <source>
        <dbReference type="ARBA" id="ARBA00023136"/>
    </source>
</evidence>
<evidence type="ECO:0000313" key="8">
    <source>
        <dbReference type="EMBL" id="HIX68855.1"/>
    </source>
</evidence>
<protein>
    <submittedName>
        <fullName evidence="8">YitT family protein</fullName>
    </submittedName>
</protein>
<dbReference type="PANTHER" id="PTHR33545">
    <property type="entry name" value="UPF0750 MEMBRANE PROTEIN YITT-RELATED"/>
    <property type="match status" value="1"/>
</dbReference>
<dbReference type="Gene3D" id="3.30.70.120">
    <property type="match status" value="1"/>
</dbReference>
<dbReference type="InterPro" id="IPR003740">
    <property type="entry name" value="YitT"/>
</dbReference>
<dbReference type="PIRSF" id="PIRSF006483">
    <property type="entry name" value="Membrane_protein_YitT"/>
    <property type="match status" value="1"/>
</dbReference>
<dbReference type="CDD" id="cd16380">
    <property type="entry name" value="YitT_C"/>
    <property type="match status" value="1"/>
</dbReference>
<proteinExistence type="predicted"/>
<evidence type="ECO:0000259" key="7">
    <source>
        <dbReference type="Pfam" id="PF10035"/>
    </source>
</evidence>
<evidence type="ECO:0000256" key="1">
    <source>
        <dbReference type="ARBA" id="ARBA00004651"/>
    </source>
</evidence>
<evidence type="ECO:0000256" key="4">
    <source>
        <dbReference type="ARBA" id="ARBA00022989"/>
    </source>
</evidence>
<reference evidence="8" key="2">
    <citation type="submission" date="2021-04" db="EMBL/GenBank/DDBJ databases">
        <authorList>
            <person name="Gilroy R."/>
        </authorList>
    </citation>
    <scope>NUCLEOTIDE SEQUENCE</scope>
    <source>
        <strain evidence="8">CHK191-13928</strain>
    </source>
</reference>
<dbReference type="Pfam" id="PF02588">
    <property type="entry name" value="YitT_membrane"/>
    <property type="match status" value="1"/>
</dbReference>
<comment type="caution">
    <text evidence="8">The sequence shown here is derived from an EMBL/GenBank/DDBJ whole genome shotgun (WGS) entry which is preliminary data.</text>
</comment>
<dbReference type="EMBL" id="DXEM01000035">
    <property type="protein sequence ID" value="HIX68855.1"/>
    <property type="molecule type" value="Genomic_DNA"/>
</dbReference>
<dbReference type="GO" id="GO:0005886">
    <property type="term" value="C:plasma membrane"/>
    <property type="evidence" value="ECO:0007669"/>
    <property type="project" value="UniProtKB-SubCell"/>
</dbReference>
<accession>A0A9D1WZJ3</accession>
<keyword evidence="2" id="KW-1003">Cell membrane</keyword>
<keyword evidence="5 6" id="KW-0472">Membrane</keyword>
<keyword evidence="3 6" id="KW-0812">Transmembrane</keyword>
<sequence length="275" mass="30152">MKNSSKMIIGTFCMAVATNTVFQPLGIVTGGFSGLGIILFRMLGIPLWLVNTVLNVPFFVAAYRRKNRVFFWNTLLGAILLSVFLGILPQFRFFPKDFYVNLILGSLFMGLGLGMILQSGNSTGGTDLIAILVKNRFPAVSTAVLLGVLDGMIVFAGVFVFGIENACYALLCIYGITKIADVIAEGPGVSRLFFIISEKEEEIAEAILYQKKRGFTRLISEGGYTKKKRPMLMCIVSKKEAASLKAMIKKCDPEAFVIISDAREILGEGFVKNIQ</sequence>
<feature type="transmembrane region" description="Helical" evidence="6">
    <location>
        <begin position="70"/>
        <end position="92"/>
    </location>
</feature>
<dbReference type="PANTHER" id="PTHR33545:SF5">
    <property type="entry name" value="UPF0750 MEMBRANE PROTEIN YITT"/>
    <property type="match status" value="1"/>
</dbReference>
<feature type="transmembrane region" description="Helical" evidence="6">
    <location>
        <begin position="137"/>
        <end position="163"/>
    </location>
</feature>
<evidence type="ECO:0000256" key="3">
    <source>
        <dbReference type="ARBA" id="ARBA00022692"/>
    </source>
</evidence>
<dbReference type="AlphaFoldDB" id="A0A9D1WZJ3"/>